<proteinExistence type="predicted"/>
<organism evidence="1 2">
    <name type="scientific">Thermoanaerobacterium butyriciformans</name>
    <dbReference type="NCBI Taxonomy" id="1702242"/>
    <lineage>
        <taxon>Bacteria</taxon>
        <taxon>Bacillati</taxon>
        <taxon>Bacillota</taxon>
        <taxon>Clostridia</taxon>
        <taxon>Thermoanaerobacterales</taxon>
        <taxon>Thermoanaerobacteraceae</taxon>
        <taxon>Thermoanaerobacterium</taxon>
    </lineage>
</organism>
<gene>
    <name evidence="1" type="ORF">J2Z80_000234</name>
</gene>
<accession>A0ABS4NAR7</accession>
<comment type="caution">
    <text evidence="1">The sequence shown here is derived from an EMBL/GenBank/DDBJ whole genome shotgun (WGS) entry which is preliminary data.</text>
</comment>
<reference evidence="1" key="1">
    <citation type="submission" date="2021-03" db="EMBL/GenBank/DDBJ databases">
        <title>Genomic Encyclopedia of Type Strains, Phase IV (KMG-IV): sequencing the most valuable type-strain genomes for metagenomic binning, comparative biology and taxonomic classification.</title>
        <authorList>
            <person name="Goeker M."/>
        </authorList>
    </citation>
    <scope>NUCLEOTIDE SEQUENCE</scope>
    <source>
        <strain evidence="1">DSM 101588</strain>
    </source>
</reference>
<evidence type="ECO:0000313" key="2">
    <source>
        <dbReference type="Proteomes" id="UP001166402"/>
    </source>
</evidence>
<sequence length="116" mass="13633">MLQINKYEYLVTLWGETLKISFSPHSILRCKQRQKNPKSIIQSIMSCQERIKDLRYSHQRFTILDYAYNNACILAFNNPHKLSVVTVLDGVDAWTEGRLDLITKTKREVHRYVCAD</sequence>
<keyword evidence="2" id="KW-1185">Reference proteome</keyword>
<dbReference type="Proteomes" id="UP001166402">
    <property type="component" value="Unassembled WGS sequence"/>
</dbReference>
<name>A0ABS4NAR7_9THEO</name>
<protein>
    <submittedName>
        <fullName evidence="1">Uncharacterized protein</fullName>
    </submittedName>
</protein>
<evidence type="ECO:0000313" key="1">
    <source>
        <dbReference type="EMBL" id="MBP2070736.1"/>
    </source>
</evidence>
<dbReference type="EMBL" id="JAGGLT010000002">
    <property type="protein sequence ID" value="MBP2070736.1"/>
    <property type="molecule type" value="Genomic_DNA"/>
</dbReference>
<dbReference type="RefSeq" id="WP_209452716.1">
    <property type="nucleotide sequence ID" value="NZ_JAGGLT010000002.1"/>
</dbReference>